<protein>
    <submittedName>
        <fullName evidence="7">Oligosaccharide flippase family protein</fullName>
    </submittedName>
</protein>
<sequence>MDGGPTDDVSDEERDALLTIAHGAVVTSGGVSAQRALTSAAEFVLARGLGPVAYGVYALAFRIAQLLSRLVTFGSVPALQRYLPDYEDDPARQARVMGLAYATTLGVGLLIAAGVWMVAPWLNDVTVQQPAFPETMRLFGALVLLLGLVMVYAGIFRANGSARGEVLFNKLLRPGVRLVGALAALALGY</sequence>
<keyword evidence="4 6" id="KW-1133">Transmembrane helix</keyword>
<name>A0A6B0SKD4_9EURY</name>
<dbReference type="PANTHER" id="PTHR30250:SF27">
    <property type="entry name" value="POLYSACCHARIDE BIOSYNTHESIS PROTEIN"/>
    <property type="match status" value="1"/>
</dbReference>
<dbReference type="GO" id="GO:0005886">
    <property type="term" value="C:plasma membrane"/>
    <property type="evidence" value="ECO:0007669"/>
    <property type="project" value="UniProtKB-SubCell"/>
</dbReference>
<evidence type="ECO:0000256" key="2">
    <source>
        <dbReference type="ARBA" id="ARBA00022475"/>
    </source>
</evidence>
<feature type="transmembrane region" description="Helical" evidence="6">
    <location>
        <begin position="139"/>
        <end position="159"/>
    </location>
</feature>
<dbReference type="EMBL" id="WUUU01000206">
    <property type="protein sequence ID" value="MXR22125.1"/>
    <property type="molecule type" value="Genomic_DNA"/>
</dbReference>
<dbReference type="Proteomes" id="UP000471521">
    <property type="component" value="Unassembled WGS sequence"/>
</dbReference>
<keyword evidence="5 6" id="KW-0472">Membrane</keyword>
<proteinExistence type="predicted"/>
<keyword evidence="2" id="KW-1003">Cell membrane</keyword>
<accession>A0A6B0SKD4</accession>
<keyword evidence="3 6" id="KW-0812">Transmembrane</keyword>
<dbReference type="RefSeq" id="WP_159527511.1">
    <property type="nucleotide sequence ID" value="NZ_WUUU01000206.1"/>
</dbReference>
<reference evidence="7 8" key="1">
    <citation type="submission" date="2019-12" db="EMBL/GenBank/DDBJ databases">
        <title>Isolation and characterization of three novel carbon monoxide-oxidizing members of Halobacteria from salione crusts and soils.</title>
        <authorList>
            <person name="Myers M.R."/>
            <person name="King G.M."/>
        </authorList>
    </citation>
    <scope>NUCLEOTIDE SEQUENCE [LARGE SCALE GENOMIC DNA]</scope>
    <source>
        <strain evidence="7 8">PCN9</strain>
    </source>
</reference>
<feature type="non-terminal residue" evidence="7">
    <location>
        <position position="189"/>
    </location>
</feature>
<dbReference type="AlphaFoldDB" id="A0A6B0SKD4"/>
<evidence type="ECO:0000256" key="6">
    <source>
        <dbReference type="SAM" id="Phobius"/>
    </source>
</evidence>
<comment type="caution">
    <text evidence="7">The sequence shown here is derived from an EMBL/GenBank/DDBJ whole genome shotgun (WGS) entry which is preliminary data.</text>
</comment>
<gene>
    <name evidence="7" type="ORF">GRX66_16580</name>
</gene>
<evidence type="ECO:0000256" key="3">
    <source>
        <dbReference type="ARBA" id="ARBA00022692"/>
    </source>
</evidence>
<comment type="subcellular location">
    <subcellularLocation>
        <location evidence="1">Cell membrane</location>
        <topology evidence="1">Multi-pass membrane protein</topology>
    </subcellularLocation>
</comment>
<dbReference type="InterPro" id="IPR050833">
    <property type="entry name" value="Poly_Biosynth_Transport"/>
</dbReference>
<dbReference type="InterPro" id="IPR002797">
    <property type="entry name" value="Polysacc_synth"/>
</dbReference>
<dbReference type="OrthoDB" id="19148at2157"/>
<evidence type="ECO:0000256" key="4">
    <source>
        <dbReference type="ARBA" id="ARBA00022989"/>
    </source>
</evidence>
<evidence type="ECO:0000256" key="1">
    <source>
        <dbReference type="ARBA" id="ARBA00004651"/>
    </source>
</evidence>
<evidence type="ECO:0000256" key="5">
    <source>
        <dbReference type="ARBA" id="ARBA00023136"/>
    </source>
</evidence>
<feature type="transmembrane region" description="Helical" evidence="6">
    <location>
        <begin position="99"/>
        <end position="119"/>
    </location>
</feature>
<dbReference type="Pfam" id="PF01943">
    <property type="entry name" value="Polysacc_synt"/>
    <property type="match status" value="1"/>
</dbReference>
<dbReference type="PANTHER" id="PTHR30250">
    <property type="entry name" value="PST FAMILY PREDICTED COLANIC ACID TRANSPORTER"/>
    <property type="match status" value="1"/>
</dbReference>
<evidence type="ECO:0000313" key="8">
    <source>
        <dbReference type="Proteomes" id="UP000471521"/>
    </source>
</evidence>
<organism evidence="7 8">
    <name type="scientific">Halobacterium bonnevillei</name>
    <dbReference type="NCBI Taxonomy" id="2692200"/>
    <lineage>
        <taxon>Archaea</taxon>
        <taxon>Methanobacteriati</taxon>
        <taxon>Methanobacteriota</taxon>
        <taxon>Stenosarchaea group</taxon>
        <taxon>Halobacteria</taxon>
        <taxon>Halobacteriales</taxon>
        <taxon>Halobacteriaceae</taxon>
        <taxon>Halobacterium</taxon>
    </lineage>
</organism>
<evidence type="ECO:0000313" key="7">
    <source>
        <dbReference type="EMBL" id="MXR22125.1"/>
    </source>
</evidence>
<keyword evidence="8" id="KW-1185">Reference proteome</keyword>